<dbReference type="SMART" id="SM00129">
    <property type="entry name" value="KISc"/>
    <property type="match status" value="1"/>
</dbReference>
<evidence type="ECO:0000256" key="1">
    <source>
        <dbReference type="ARBA" id="ARBA00004496"/>
    </source>
</evidence>
<dbReference type="PRINTS" id="PR00380">
    <property type="entry name" value="KINESINHEAVY"/>
</dbReference>
<feature type="compositionally biased region" description="Pro residues" evidence="8">
    <location>
        <begin position="1104"/>
        <end position="1113"/>
    </location>
</feature>
<evidence type="ECO:0000256" key="7">
    <source>
        <dbReference type="SAM" id="Coils"/>
    </source>
</evidence>
<dbReference type="PANTHER" id="PTHR47969:SF15">
    <property type="entry name" value="CHROMOSOME-ASSOCIATED KINESIN KIF4A-RELATED"/>
    <property type="match status" value="1"/>
</dbReference>
<gene>
    <name evidence="10" type="ORF">I350_01971</name>
</gene>
<dbReference type="SUPFAM" id="SSF52540">
    <property type="entry name" value="P-loop containing nucleoside triphosphate hydrolases"/>
    <property type="match status" value="1"/>
</dbReference>
<feature type="compositionally biased region" description="Pro residues" evidence="8">
    <location>
        <begin position="1494"/>
        <end position="1511"/>
    </location>
</feature>
<evidence type="ECO:0000259" key="9">
    <source>
        <dbReference type="PROSITE" id="PS50067"/>
    </source>
</evidence>
<comment type="caution">
    <text evidence="10">The sequence shown here is derived from an EMBL/GenBank/DDBJ whole genome shotgun (WGS) entry which is preliminary data.</text>
</comment>
<feature type="coiled-coil region" evidence="7">
    <location>
        <begin position="1426"/>
        <end position="1467"/>
    </location>
</feature>
<dbReference type="InterPro" id="IPR001752">
    <property type="entry name" value="Kinesin_motor_dom"/>
</dbReference>
<dbReference type="GO" id="GO:0007018">
    <property type="term" value="P:microtubule-based movement"/>
    <property type="evidence" value="ECO:0007669"/>
    <property type="project" value="InterPro"/>
</dbReference>
<dbReference type="GO" id="GO:0005524">
    <property type="term" value="F:ATP binding"/>
    <property type="evidence" value="ECO:0007669"/>
    <property type="project" value="UniProtKB-UniRule"/>
</dbReference>
<keyword evidence="2" id="KW-0963">Cytoplasm</keyword>
<dbReference type="GO" id="GO:0051231">
    <property type="term" value="P:spindle elongation"/>
    <property type="evidence" value="ECO:0007669"/>
    <property type="project" value="TreeGrafter"/>
</dbReference>
<keyword evidence="4 6" id="KW-0067">ATP-binding</keyword>
<feature type="coiled-coil region" evidence="7">
    <location>
        <begin position="1290"/>
        <end position="1324"/>
    </location>
</feature>
<feature type="compositionally biased region" description="Low complexity" evidence="8">
    <location>
        <begin position="8"/>
        <end position="26"/>
    </location>
</feature>
<feature type="coiled-coil region" evidence="7">
    <location>
        <begin position="498"/>
        <end position="551"/>
    </location>
</feature>
<dbReference type="OrthoDB" id="3176171at2759"/>
<dbReference type="InterPro" id="IPR027417">
    <property type="entry name" value="P-loop_NTPase"/>
</dbReference>
<dbReference type="PROSITE" id="PS50067">
    <property type="entry name" value="KINESIN_MOTOR_2"/>
    <property type="match status" value="1"/>
</dbReference>
<dbReference type="Pfam" id="PF00225">
    <property type="entry name" value="Kinesin"/>
    <property type="match status" value="2"/>
</dbReference>
<dbReference type="EMBL" id="MEKH01000003">
    <property type="protein sequence ID" value="ODO09754.1"/>
    <property type="molecule type" value="Genomic_DNA"/>
</dbReference>
<comment type="subcellular location">
    <subcellularLocation>
        <location evidence="1">Cytoplasm</location>
    </subcellularLocation>
</comment>
<dbReference type="Proteomes" id="UP000095149">
    <property type="component" value="Unassembled WGS sequence"/>
</dbReference>
<dbReference type="InterPro" id="IPR019821">
    <property type="entry name" value="Kinesin_motor_CS"/>
</dbReference>
<keyword evidence="3 6" id="KW-0547">Nucleotide-binding</keyword>
<feature type="compositionally biased region" description="Low complexity" evidence="8">
    <location>
        <begin position="974"/>
        <end position="989"/>
    </location>
</feature>
<keyword evidence="6" id="KW-0505">Motor protein</keyword>
<dbReference type="GO" id="GO:0008017">
    <property type="term" value="F:microtubule binding"/>
    <property type="evidence" value="ECO:0007669"/>
    <property type="project" value="InterPro"/>
</dbReference>
<feature type="coiled-coil region" evidence="7">
    <location>
        <begin position="1600"/>
        <end position="1690"/>
    </location>
</feature>
<evidence type="ECO:0000313" key="10">
    <source>
        <dbReference type="EMBL" id="ODO09754.1"/>
    </source>
</evidence>
<dbReference type="GO" id="GO:0005737">
    <property type="term" value="C:cytoplasm"/>
    <property type="evidence" value="ECO:0007669"/>
    <property type="project" value="UniProtKB-SubCell"/>
</dbReference>
<feature type="coiled-coil region" evidence="7">
    <location>
        <begin position="588"/>
        <end position="780"/>
    </location>
</feature>
<accession>A0A1E3K990</accession>
<feature type="domain" description="Kinesin motor" evidence="9">
    <location>
        <begin position="59"/>
        <end position="482"/>
    </location>
</feature>
<evidence type="ECO:0000256" key="5">
    <source>
        <dbReference type="ARBA" id="ARBA00023054"/>
    </source>
</evidence>
<feature type="region of interest" description="Disordered" evidence="8">
    <location>
        <begin position="1091"/>
        <end position="1150"/>
    </location>
</feature>
<organism evidence="10 11">
    <name type="scientific">Cryptococcus amylolentus CBS 6273</name>
    <dbReference type="NCBI Taxonomy" id="1296118"/>
    <lineage>
        <taxon>Eukaryota</taxon>
        <taxon>Fungi</taxon>
        <taxon>Dikarya</taxon>
        <taxon>Basidiomycota</taxon>
        <taxon>Agaricomycotina</taxon>
        <taxon>Tremellomycetes</taxon>
        <taxon>Tremellales</taxon>
        <taxon>Cryptococcaceae</taxon>
        <taxon>Cryptococcus</taxon>
    </lineage>
</organism>
<name>A0A1E3K990_9TREE</name>
<feature type="compositionally biased region" description="Polar residues" evidence="8">
    <location>
        <begin position="308"/>
        <end position="319"/>
    </location>
</feature>
<sequence length="1700" mass="186630">MLAARRQSMASPGPLSPSSLPRPHSSTGHHNYGQPRTRLSSDAASVAAAALSDVPETRNVKVVLRVRPSNPDDASIPARYRSVLVHPTSETEIRVDVDPATLAGHAGTVGSSKKHPTFTFDNVLGEDSAQTDLYDVTAGENVDEFMKGHNVTFLAYGQTSSGKSYSMGTTGEDTDYSGTDFTPRTGLIPRTVQIILERAEESKQQAGPGASWEARISFLELYNEEIIDLLSGTGISISIREERDGRIVWSGVREAKVKSLAEVMQLLQEGSARRKTSETNMNSSSSRSHAIFSLTLVQKRMAGPMSSAVASSRSETPTRQLRRPSSMMGISSAGSARSPTPTSGRGGGPPSSFGRMTPSRPTSVIGTSTGADDYIIVTSKFNMVDLAGSERLKRTAAQGDRMKEGISINSGLLALGNVISTLCDPVKARGHIPYRDSKLTRMLQDSIGGNALTTMIACVSPIEANIGETLNTIKYASRARNIRNQTKVNAVEAGWDDVEHLQTTVLKLRKQISMLESDSKGSASEGNSKHSEKLIQRLAELQREHTELYDRYLAKCSDNMRLGSELRNRGPGDGDALSKFNETVEPVILEYEKVVSALNQQLDELRGEIVIMNDLSEEHNRQLEEARERQLQSESYVTELRSRLTKLTERNTSSEAYIQDLEAKLKMYADKEESHADAVAELKKDISKLREDNASSISNAQELEAKLSKSEAASSKLVAQVEKQEEGAQVRESAYRELEAHIVRLEAQSLEDSKRLLGELSDRDDKILELEEELEKQRLDGSREKELLEAVNAEKAAQQELRSRLASMQKSASGVVTPPSEGSTPAGSVIKNSAASSNGGEGEPIGELEQLRAAFEKLAAEHAKSESHIADLTSQLSEAKLVQGEMEDTMPLSPSSPTIDHDSHSDDELEEVATPVDDLSTPARSAPGSSPTKRRTSSASMRRSSLPLLNNGVAVKTGFRGGRGYSDSTRIRPQSLSQELSSAQSSVSSPRATWRDPNTEKLLLSSPSMVPKPSSKSLQSLEAELRFVHGIVDERDEELRDREAYIRQLEEQLELSKTHDILSRKNRANPIDVTTSEIKSIDTEFVELPRTPETPGIQLQPSDFPLPPSPAPMTPFKSLKVEAGGQDGDDEGLKPPPDDGENGGLSPGSVKRFSQLAESLSRLESKEGSNEQDMIQELMREMAEKEASQRRIIEQQFIQIADLQKSNNKLKEELIGVEPQLSSIQKLRSERDLLTAEQAATSPLPSPVPSPSRSIHSLASSAALDRLQEEHSEDLQSLITGHSQTIKVIQQEHQDEIAKLQAIIEKNEAVIEEWAAKVEGLKLEHHGAQTAQRLDQEAKEAAHQKQLDWLKADHAEILASLKDAHARALQDLQSEQDLIAQEMESSLSSSEEQRRQLKMKADQALFELSRVRDEHSLQRNGDAKQISELTKANAQLEKVKTELEHATAELKTQCADLKHQIGELKSQNGDLKVQSGELSKRASELEQRFSRKFVPPPQVPPPTTALPPLPRSPSGHGNRLGSDGASITPSMPQIGETVGQGRRQSESSTGHSDGTGEGGNQAALYSALAERDGLRDALAKDKERIKEIASAICLWQERKLQEEKVKISNLTVDLREAQKQANTIRSHLDEARQENKRSALSCREHTSELEARREQMAKLADQERNHRESLQAAQAQVASLKLQLERAVETKVQKRGFMCF</sequence>
<dbReference type="GO" id="GO:0005875">
    <property type="term" value="C:microtubule associated complex"/>
    <property type="evidence" value="ECO:0007669"/>
    <property type="project" value="TreeGrafter"/>
</dbReference>
<feature type="region of interest" description="Disordered" evidence="8">
    <location>
        <begin position="303"/>
        <end position="368"/>
    </location>
</feature>
<dbReference type="InterPro" id="IPR036961">
    <property type="entry name" value="Kinesin_motor_dom_sf"/>
</dbReference>
<evidence type="ECO:0000256" key="6">
    <source>
        <dbReference type="PROSITE-ProRule" id="PRU00283"/>
    </source>
</evidence>
<feature type="coiled-coil region" evidence="7">
    <location>
        <begin position="1175"/>
        <end position="1213"/>
    </location>
</feature>
<evidence type="ECO:0000256" key="3">
    <source>
        <dbReference type="ARBA" id="ARBA00022741"/>
    </source>
</evidence>
<dbReference type="PANTHER" id="PTHR47969">
    <property type="entry name" value="CHROMOSOME-ASSOCIATED KINESIN KIF4A-RELATED"/>
    <property type="match status" value="1"/>
</dbReference>
<dbReference type="InterPro" id="IPR027640">
    <property type="entry name" value="Kinesin-like_fam"/>
</dbReference>
<evidence type="ECO:0000256" key="8">
    <source>
        <dbReference type="SAM" id="MobiDB-lite"/>
    </source>
</evidence>
<feature type="compositionally biased region" description="Low complexity" evidence="8">
    <location>
        <begin position="325"/>
        <end position="343"/>
    </location>
</feature>
<feature type="region of interest" description="Disordered" evidence="8">
    <location>
        <begin position="1471"/>
        <end position="1560"/>
    </location>
</feature>
<evidence type="ECO:0000256" key="2">
    <source>
        <dbReference type="ARBA" id="ARBA00022490"/>
    </source>
</evidence>
<dbReference type="PROSITE" id="PS00411">
    <property type="entry name" value="KINESIN_MOTOR_1"/>
    <property type="match status" value="1"/>
</dbReference>
<feature type="compositionally biased region" description="Basic and acidic residues" evidence="8">
    <location>
        <begin position="1478"/>
        <end position="1489"/>
    </location>
</feature>
<feature type="region of interest" description="Disordered" evidence="8">
    <location>
        <begin position="794"/>
        <end position="996"/>
    </location>
</feature>
<feature type="compositionally biased region" description="Basic and acidic residues" evidence="8">
    <location>
        <begin position="854"/>
        <end position="869"/>
    </location>
</feature>
<evidence type="ECO:0000256" key="4">
    <source>
        <dbReference type="ARBA" id="ARBA00022840"/>
    </source>
</evidence>
<protein>
    <recommendedName>
        <fullName evidence="9">Kinesin motor domain-containing protein</fullName>
    </recommendedName>
</protein>
<reference evidence="10 11" key="1">
    <citation type="submission" date="2016-06" db="EMBL/GenBank/DDBJ databases">
        <title>Evolution of pathogenesis and genome organization in the Tremellales.</title>
        <authorList>
            <person name="Cuomo C."/>
            <person name="Litvintseva A."/>
            <person name="Heitman J."/>
            <person name="Chen Y."/>
            <person name="Sun S."/>
            <person name="Springer D."/>
            <person name="Dromer F."/>
            <person name="Young S."/>
            <person name="Zeng Q."/>
            <person name="Chapman S."/>
            <person name="Gujja S."/>
            <person name="Saif S."/>
            <person name="Birren B."/>
        </authorList>
    </citation>
    <scope>NUCLEOTIDE SEQUENCE [LARGE SCALE GENOMIC DNA]</scope>
    <source>
        <strain evidence="10 11">CBS 6273</strain>
    </source>
</reference>
<feature type="binding site" evidence="6">
    <location>
        <begin position="157"/>
        <end position="164"/>
    </location>
    <ligand>
        <name>ATP</name>
        <dbReference type="ChEBI" id="CHEBI:30616"/>
    </ligand>
</feature>
<dbReference type="GO" id="GO:0003777">
    <property type="term" value="F:microtubule motor activity"/>
    <property type="evidence" value="ECO:0007669"/>
    <property type="project" value="InterPro"/>
</dbReference>
<evidence type="ECO:0000313" key="11">
    <source>
        <dbReference type="Proteomes" id="UP000095149"/>
    </source>
</evidence>
<feature type="compositionally biased region" description="Polar residues" evidence="8">
    <location>
        <begin position="359"/>
        <end position="368"/>
    </location>
</feature>
<dbReference type="Gene3D" id="3.40.850.10">
    <property type="entry name" value="Kinesin motor domain"/>
    <property type="match status" value="1"/>
</dbReference>
<feature type="compositionally biased region" description="Polar residues" evidence="8">
    <location>
        <begin position="806"/>
        <end position="838"/>
    </location>
</feature>
<dbReference type="GO" id="GO:0007052">
    <property type="term" value="P:mitotic spindle organization"/>
    <property type="evidence" value="ECO:0007669"/>
    <property type="project" value="TreeGrafter"/>
</dbReference>
<feature type="region of interest" description="Disordered" evidence="8">
    <location>
        <begin position="1"/>
        <end position="44"/>
    </location>
</feature>
<proteinExistence type="inferred from homology"/>
<comment type="similarity">
    <text evidence="6">Belongs to the TRAFAC class myosin-kinesin ATPase superfamily. Kinesin family.</text>
</comment>
<keyword evidence="5 7" id="KW-0175">Coiled coil</keyword>